<protein>
    <submittedName>
        <fullName evidence="1">Uncharacterized protein</fullName>
    </submittedName>
</protein>
<gene>
    <name evidence="1" type="ORF">JKL49_20915</name>
</gene>
<dbReference type="EMBL" id="CP068570">
    <property type="protein sequence ID" value="QQZ49434.1"/>
    <property type="molecule type" value="Genomic_DNA"/>
</dbReference>
<dbReference type="AlphaFoldDB" id="A0A974P1V5"/>
<accession>A0A974P1V5</accession>
<sequence length="107" mass="10943">MILGMITLSSTRAALTAQFDARIASEAAALAEEYQTEGLNGVVQAVRNVTHPGALDYGLKGPNGVAMVGRLAANAAPIGWSTASVRHRGGESETIRVLTIALPGATA</sequence>
<reference evidence="1" key="1">
    <citation type="submission" date="2021-01" db="EMBL/GenBank/DDBJ databases">
        <title>Genome sequence of Phenylobacterium sp. 20VBR1 isolated from a valley glaceir, Ny-Alesund, Svalbard.</title>
        <authorList>
            <person name="Thomas F.A."/>
            <person name="Krishnan K.P."/>
            <person name="Sinha R.K."/>
        </authorList>
    </citation>
    <scope>NUCLEOTIDE SEQUENCE</scope>
    <source>
        <strain evidence="1">20VBR1</strain>
    </source>
</reference>
<name>A0A974P1V5_9CAUL</name>
<evidence type="ECO:0000313" key="1">
    <source>
        <dbReference type="EMBL" id="QQZ49434.1"/>
    </source>
</evidence>
<proteinExistence type="predicted"/>
<organism evidence="1">
    <name type="scientific">Phenylobacterium glaciei</name>
    <dbReference type="NCBI Taxonomy" id="2803784"/>
    <lineage>
        <taxon>Bacteria</taxon>
        <taxon>Pseudomonadati</taxon>
        <taxon>Pseudomonadota</taxon>
        <taxon>Alphaproteobacteria</taxon>
        <taxon>Caulobacterales</taxon>
        <taxon>Caulobacteraceae</taxon>
        <taxon>Phenylobacterium</taxon>
    </lineage>
</organism>